<proteinExistence type="predicted"/>
<protein>
    <recommendedName>
        <fullName evidence="2">MORN repeat variant</fullName>
    </recommendedName>
</protein>
<dbReference type="Pfam" id="PF07661">
    <property type="entry name" value="MORN_2"/>
    <property type="match status" value="2"/>
</dbReference>
<dbReference type="InterPro" id="IPR011652">
    <property type="entry name" value="MORN_2"/>
</dbReference>
<dbReference type="EMBL" id="UINC01109304">
    <property type="protein sequence ID" value="SVC76037.1"/>
    <property type="molecule type" value="Genomic_DNA"/>
</dbReference>
<dbReference type="AlphaFoldDB" id="A0A382PT40"/>
<accession>A0A382PT40</accession>
<dbReference type="SUPFAM" id="SSF82185">
    <property type="entry name" value="Histone H3 K4-specific methyltransferase SET7/9 N-terminal domain"/>
    <property type="match status" value="1"/>
</dbReference>
<organism evidence="1">
    <name type="scientific">marine metagenome</name>
    <dbReference type="NCBI Taxonomy" id="408172"/>
    <lineage>
        <taxon>unclassified sequences</taxon>
        <taxon>metagenomes</taxon>
        <taxon>ecological metagenomes</taxon>
    </lineage>
</organism>
<evidence type="ECO:0008006" key="2">
    <source>
        <dbReference type="Google" id="ProtNLM"/>
    </source>
</evidence>
<reference evidence="1" key="1">
    <citation type="submission" date="2018-05" db="EMBL/GenBank/DDBJ databases">
        <authorList>
            <person name="Lanie J.A."/>
            <person name="Ng W.-L."/>
            <person name="Kazmierczak K.M."/>
            <person name="Andrzejewski T.M."/>
            <person name="Davidsen T.M."/>
            <person name="Wayne K.J."/>
            <person name="Tettelin H."/>
            <person name="Glass J.I."/>
            <person name="Rusch D."/>
            <person name="Podicherti R."/>
            <person name="Tsui H.-C.T."/>
            <person name="Winkler M.E."/>
        </authorList>
    </citation>
    <scope>NUCLEOTIDE SEQUENCE</scope>
</reference>
<gene>
    <name evidence="1" type="ORF">METZ01_LOCUS328891</name>
</gene>
<sequence>MLTKLYKSEFISPVDDERAKLGIDPDDLRDYYFKNGKLKLRHGQFELYYDNGNMLGKGFYEKGYRVGAWQYFHENGQIWQRGFFKSNGDRLGIKEHGDTWEWFNEDGNLESFCEILFEPIQKRLNKRTK</sequence>
<evidence type="ECO:0000313" key="1">
    <source>
        <dbReference type="EMBL" id="SVC76037.1"/>
    </source>
</evidence>
<dbReference type="Gene3D" id="3.90.930.1">
    <property type="match status" value="1"/>
</dbReference>
<name>A0A382PT40_9ZZZZ</name>